<dbReference type="Gene3D" id="2.40.260.10">
    <property type="entry name" value="Sortase"/>
    <property type="match status" value="1"/>
</dbReference>
<evidence type="ECO:0000256" key="1">
    <source>
        <dbReference type="ARBA" id="ARBA00022801"/>
    </source>
</evidence>
<accession>A0ABQ0AZX7</accession>
<dbReference type="InterPro" id="IPR023365">
    <property type="entry name" value="Sortase_dom-sf"/>
</dbReference>
<protein>
    <recommendedName>
        <fullName evidence="4">Sortase B</fullName>
    </recommendedName>
</protein>
<dbReference type="InterPro" id="IPR009835">
    <property type="entry name" value="SrtB"/>
</dbReference>
<dbReference type="Proteomes" id="UP001600894">
    <property type="component" value="Unassembled WGS sequence"/>
</dbReference>
<evidence type="ECO:0000313" key="3">
    <source>
        <dbReference type="Proteomes" id="UP001600894"/>
    </source>
</evidence>
<keyword evidence="3" id="KW-1185">Reference proteome</keyword>
<reference evidence="2 3" key="1">
    <citation type="submission" date="2024-04" db="EMBL/GenBank/DDBJ databases">
        <title>Defined microbial consortia suppress multidrug-resistant proinflammatory Enterobacteriaceae via ecological control.</title>
        <authorList>
            <person name="Furuichi M."/>
            <person name="Kawaguchi T."/>
            <person name="Pust M."/>
            <person name="Yasuma K."/>
            <person name="Plichta D."/>
            <person name="Hasegawa N."/>
            <person name="Ohya T."/>
            <person name="Bhattarai S."/>
            <person name="Sasajima S."/>
            <person name="Aoto Y."/>
            <person name="Tuganbaev T."/>
            <person name="Yaginuma M."/>
            <person name="Ueda M."/>
            <person name="Okahashi N."/>
            <person name="Amafuji K."/>
            <person name="Kiridooshi Y."/>
            <person name="Sugita K."/>
            <person name="Strazar M."/>
            <person name="Skelly A."/>
            <person name="Suda W."/>
            <person name="Hattori M."/>
            <person name="Nakamoto N."/>
            <person name="Caballero S."/>
            <person name="Norman J."/>
            <person name="Olle B."/>
            <person name="Tanoue T."/>
            <person name="Arita M."/>
            <person name="Bucci V."/>
            <person name="Atarashi K."/>
            <person name="Xavier R."/>
            <person name="Honda K."/>
        </authorList>
    </citation>
    <scope>NUCLEOTIDE SEQUENCE [LARGE SCALE GENOMIC DNA]</scope>
    <source>
        <strain evidence="3">f13</strain>
    </source>
</reference>
<dbReference type="Pfam" id="PF04203">
    <property type="entry name" value="Sortase"/>
    <property type="match status" value="1"/>
</dbReference>
<dbReference type="CDD" id="cd05826">
    <property type="entry name" value="Sortase_B"/>
    <property type="match status" value="1"/>
</dbReference>
<gene>
    <name evidence="2" type="ORF">F130042H8_26450</name>
</gene>
<dbReference type="InterPro" id="IPR005754">
    <property type="entry name" value="Sortase"/>
</dbReference>
<organism evidence="2 3">
    <name type="scientific">Enterocloster alcoholdehydrogenati</name>
    <dbReference type="NCBI Taxonomy" id="2547410"/>
    <lineage>
        <taxon>Bacteria</taxon>
        <taxon>Bacillati</taxon>
        <taxon>Bacillota</taxon>
        <taxon>Clostridia</taxon>
        <taxon>Lachnospirales</taxon>
        <taxon>Lachnospiraceae</taxon>
        <taxon>Enterocloster</taxon>
    </lineage>
</organism>
<dbReference type="RefSeq" id="WP_390470349.1">
    <property type="nucleotide sequence ID" value="NZ_BAABXL010000001.1"/>
</dbReference>
<name>A0ABQ0AZX7_9FIRM</name>
<comment type="caution">
    <text evidence="2">The sequence shown here is derived from an EMBL/GenBank/DDBJ whole genome shotgun (WGS) entry which is preliminary data.</text>
</comment>
<dbReference type="SUPFAM" id="SSF63817">
    <property type="entry name" value="Sortase"/>
    <property type="match status" value="1"/>
</dbReference>
<keyword evidence="1" id="KW-0378">Hydrolase</keyword>
<evidence type="ECO:0000313" key="2">
    <source>
        <dbReference type="EMBL" id="GAA6269585.1"/>
    </source>
</evidence>
<evidence type="ECO:0008006" key="4">
    <source>
        <dbReference type="Google" id="ProtNLM"/>
    </source>
</evidence>
<dbReference type="EMBL" id="BAABXL010000001">
    <property type="protein sequence ID" value="GAA6269585.1"/>
    <property type="molecule type" value="Genomic_DNA"/>
</dbReference>
<sequence length="257" mass="28947">MANGLFCLFTFTVVACVIALSWKLLDDLKGEAEYQTIRRIAGIEEGEKIMGPGGTDPGYGIQLPDIQEDILKSINPAYTAWLYIPDTEVNYPVVLSQDNQDYLKKTFEGNDNANGTLFFDCSNPPFSSLNTVIHGHNMKSGKMFGQLDGYLSYDFLNSHPLVYVFHQGIWSVYQIFAVYQADNQKTDPYRYLFSSRDAFTEFVKHCQQNSIYKASDKGTGVEEILTLSTCYGKNKKLIVQAALLPQDTPYSSREVTE</sequence>
<proteinExistence type="predicted"/>